<name>A0A2T0SBB4_9ACTN</name>
<evidence type="ECO:0000313" key="3">
    <source>
        <dbReference type="Proteomes" id="UP000239209"/>
    </source>
</evidence>
<gene>
    <name evidence="2" type="ORF">CLV70_104269</name>
</gene>
<organism evidence="2 3">
    <name type="scientific">Pseudosporangium ferrugineum</name>
    <dbReference type="NCBI Taxonomy" id="439699"/>
    <lineage>
        <taxon>Bacteria</taxon>
        <taxon>Bacillati</taxon>
        <taxon>Actinomycetota</taxon>
        <taxon>Actinomycetes</taxon>
        <taxon>Micromonosporales</taxon>
        <taxon>Micromonosporaceae</taxon>
        <taxon>Pseudosporangium</taxon>
    </lineage>
</organism>
<protein>
    <submittedName>
        <fullName evidence="2">Acyl carrier protein</fullName>
    </submittedName>
</protein>
<dbReference type="Pfam" id="PF00550">
    <property type="entry name" value="PP-binding"/>
    <property type="match status" value="1"/>
</dbReference>
<dbReference type="SUPFAM" id="SSF47336">
    <property type="entry name" value="ACP-like"/>
    <property type="match status" value="1"/>
</dbReference>
<dbReference type="InterPro" id="IPR036736">
    <property type="entry name" value="ACP-like_sf"/>
</dbReference>
<reference evidence="2 3" key="1">
    <citation type="submission" date="2018-03" db="EMBL/GenBank/DDBJ databases">
        <title>Genomic Encyclopedia of Archaeal and Bacterial Type Strains, Phase II (KMG-II): from individual species to whole genera.</title>
        <authorList>
            <person name="Goeker M."/>
        </authorList>
    </citation>
    <scope>NUCLEOTIDE SEQUENCE [LARGE SCALE GENOMIC DNA]</scope>
    <source>
        <strain evidence="2 3">DSM 45348</strain>
    </source>
</reference>
<accession>A0A2T0SBB4</accession>
<feature type="domain" description="Carrier" evidence="1">
    <location>
        <begin position="8"/>
        <end position="90"/>
    </location>
</feature>
<sequence>MPSTTEQTEMRERVLEFIRTELAVDLGTIDVTETTPLLQAGILDSLRTAKLIAWLRTEIGVRVPPTAMTGPNFRDAGTIADLVLSLRATA</sequence>
<dbReference type="InterPro" id="IPR009081">
    <property type="entry name" value="PP-bd_ACP"/>
</dbReference>
<dbReference type="OrthoDB" id="5383272at2"/>
<dbReference type="PROSITE" id="PS50075">
    <property type="entry name" value="CARRIER"/>
    <property type="match status" value="1"/>
</dbReference>
<dbReference type="Proteomes" id="UP000239209">
    <property type="component" value="Unassembled WGS sequence"/>
</dbReference>
<dbReference type="Gene3D" id="1.10.1200.10">
    <property type="entry name" value="ACP-like"/>
    <property type="match status" value="1"/>
</dbReference>
<dbReference type="EMBL" id="PVZG01000004">
    <property type="protein sequence ID" value="PRY30717.1"/>
    <property type="molecule type" value="Genomic_DNA"/>
</dbReference>
<comment type="caution">
    <text evidence="2">The sequence shown here is derived from an EMBL/GenBank/DDBJ whole genome shotgun (WGS) entry which is preliminary data.</text>
</comment>
<proteinExistence type="predicted"/>
<evidence type="ECO:0000313" key="2">
    <source>
        <dbReference type="EMBL" id="PRY30717.1"/>
    </source>
</evidence>
<evidence type="ECO:0000259" key="1">
    <source>
        <dbReference type="PROSITE" id="PS50075"/>
    </source>
</evidence>
<dbReference type="RefSeq" id="WP_106126326.1">
    <property type="nucleotide sequence ID" value="NZ_PVZG01000004.1"/>
</dbReference>
<dbReference type="AlphaFoldDB" id="A0A2T0SBB4"/>
<keyword evidence="3" id="KW-1185">Reference proteome</keyword>